<dbReference type="PANTHER" id="PTHR30217:SF10">
    <property type="entry name" value="23S RRNA 5-HYDROXYCYTIDINE C2501 SYNTHASE"/>
    <property type="match status" value="1"/>
</dbReference>
<reference evidence="2" key="1">
    <citation type="submission" date="2012-11" db="EMBL/GenBank/DDBJ databases">
        <authorList>
            <person name="Lucero-Rivera Y.E."/>
            <person name="Tovar-Ramirez D."/>
        </authorList>
    </citation>
    <scope>NUCLEOTIDE SEQUENCE [LARGE SCALE GENOMIC DNA]</scope>
    <source>
        <strain evidence="2">Araruama</strain>
    </source>
</reference>
<evidence type="ECO:0000313" key="1">
    <source>
        <dbReference type="EMBL" id="ETR69666.1"/>
    </source>
</evidence>
<dbReference type="InterPro" id="IPR051454">
    <property type="entry name" value="RNA/ubiquinone_mod_enzymes"/>
</dbReference>
<dbReference type="Pfam" id="PF01136">
    <property type="entry name" value="Peptidase_U32"/>
    <property type="match status" value="1"/>
</dbReference>
<gene>
    <name evidence="1" type="ORF">OMM_03784</name>
</gene>
<sequence length="356" mass="40896">MRLFKSFIVEELSSMFTHKPKLKSFAIPYNNDSNFIETLLDSPALPNVLECYGNDGRFGSGRLILIQVKSHSIIPIVQTLSDKGIGFNYLLNSISADEYWVKRNEIIEYIQLLVDQGVRTLTISHPFIARFIRDKGIEVEISSSANQFICSPRQAVDLEAIGYDRIMIDEDELRNLKLIISIRKATKYCSIEVLINNACLFRCPNRLSHQSFNRNSLSFRESQKASSFLRNYCIPIMNNNLKAFLDSNWIRPEDLSCYRSLGVNLFKITGRTMSTQAVMKALEIYSSEKHEGSILDYVRPERMFRGLHNHSWLTNKTVQPYLDHIFSGCDRVNCDKCESIIATITDFIPEGETFKL</sequence>
<dbReference type="AlphaFoldDB" id="A0A1V1P4J0"/>
<organism evidence="1 2">
    <name type="scientific">Candidatus Magnetoglobus multicellularis str. Araruama</name>
    <dbReference type="NCBI Taxonomy" id="890399"/>
    <lineage>
        <taxon>Bacteria</taxon>
        <taxon>Pseudomonadati</taxon>
        <taxon>Thermodesulfobacteriota</taxon>
        <taxon>Desulfobacteria</taxon>
        <taxon>Desulfobacterales</taxon>
        <taxon>Desulfobacteraceae</taxon>
        <taxon>Candidatus Magnetoglobus</taxon>
    </lineage>
</organism>
<protein>
    <submittedName>
        <fullName evidence="1">Peptidase U32</fullName>
    </submittedName>
</protein>
<dbReference type="InterPro" id="IPR001539">
    <property type="entry name" value="Peptidase_U32"/>
</dbReference>
<dbReference type="EMBL" id="ATBP01000589">
    <property type="protein sequence ID" value="ETR69666.1"/>
    <property type="molecule type" value="Genomic_DNA"/>
</dbReference>
<proteinExistence type="predicted"/>
<accession>A0A1V1P4J0</accession>
<evidence type="ECO:0000313" key="2">
    <source>
        <dbReference type="Proteomes" id="UP000189670"/>
    </source>
</evidence>
<dbReference type="Proteomes" id="UP000189670">
    <property type="component" value="Unassembled WGS sequence"/>
</dbReference>
<name>A0A1V1P4J0_9BACT</name>
<comment type="caution">
    <text evidence="1">The sequence shown here is derived from an EMBL/GenBank/DDBJ whole genome shotgun (WGS) entry which is preliminary data.</text>
</comment>
<dbReference type="PANTHER" id="PTHR30217">
    <property type="entry name" value="PEPTIDASE U32 FAMILY"/>
    <property type="match status" value="1"/>
</dbReference>